<dbReference type="Pfam" id="PF20127">
    <property type="entry name" value="DUF6517"/>
    <property type="match status" value="1"/>
</dbReference>
<name>A0ABD6C4A6_9EURY</name>
<keyword evidence="3" id="KW-1185">Reference proteome</keyword>
<comment type="caution">
    <text evidence="2">The sequence shown here is derived from an EMBL/GenBank/DDBJ whole genome shotgun (WGS) entry which is preliminary data.</text>
</comment>
<evidence type="ECO:0000313" key="2">
    <source>
        <dbReference type="EMBL" id="MFD1572005.1"/>
    </source>
</evidence>
<dbReference type="AlphaFoldDB" id="A0ABD6C4A6"/>
<dbReference type="InterPro" id="IPR045396">
    <property type="entry name" value="DUF6517"/>
</dbReference>
<dbReference type="EMBL" id="JBHUDB010000018">
    <property type="protein sequence ID" value="MFD1572005.1"/>
    <property type="molecule type" value="Genomic_DNA"/>
</dbReference>
<evidence type="ECO:0000256" key="1">
    <source>
        <dbReference type="SAM" id="MobiDB-lite"/>
    </source>
</evidence>
<proteinExistence type="predicted"/>
<feature type="region of interest" description="Disordered" evidence="1">
    <location>
        <begin position="1"/>
        <end position="45"/>
    </location>
</feature>
<sequence>MRPPSLPRAHLDSWRRVDETTERPFDSGPVSVEAHTVRYERNGPEPRPFVFTSRLHIRPETAPNAALTRLVQRQAKRGFRDRLAERDIGAVEHRGDREIALDDPTASRATLSTFRGQCANPDGADASTDSGLADPVPVEALLAVWSADGYLLAGGAYPLDDGAYPPDRDAADARRDLLRIIRGATPRDPAE</sequence>
<evidence type="ECO:0000313" key="3">
    <source>
        <dbReference type="Proteomes" id="UP001597185"/>
    </source>
</evidence>
<reference evidence="2 3" key="1">
    <citation type="journal article" date="2019" name="Int. J. Syst. Evol. Microbiol.">
        <title>The Global Catalogue of Microorganisms (GCM) 10K type strain sequencing project: providing services to taxonomists for standard genome sequencing and annotation.</title>
        <authorList>
            <consortium name="The Broad Institute Genomics Platform"/>
            <consortium name="The Broad Institute Genome Sequencing Center for Infectious Disease"/>
            <person name="Wu L."/>
            <person name="Ma J."/>
        </authorList>
    </citation>
    <scope>NUCLEOTIDE SEQUENCE [LARGE SCALE GENOMIC DNA]</scope>
    <source>
        <strain evidence="2 3">CGMCC 1.12689</strain>
    </source>
</reference>
<gene>
    <name evidence="2" type="ORF">ACFR9T_15700</name>
</gene>
<protein>
    <submittedName>
        <fullName evidence="2">Uncharacterized protein</fullName>
    </submittedName>
</protein>
<organism evidence="2 3">
    <name type="scientific">Halorubrum laminariae</name>
    <dbReference type="NCBI Taxonomy" id="1433523"/>
    <lineage>
        <taxon>Archaea</taxon>
        <taxon>Methanobacteriati</taxon>
        <taxon>Methanobacteriota</taxon>
        <taxon>Stenosarchaea group</taxon>
        <taxon>Halobacteria</taxon>
        <taxon>Halobacteriales</taxon>
        <taxon>Haloferacaceae</taxon>
        <taxon>Halorubrum</taxon>
    </lineage>
</organism>
<dbReference type="RefSeq" id="WP_256419230.1">
    <property type="nucleotide sequence ID" value="NZ_JANHDL010000013.1"/>
</dbReference>
<accession>A0ABD6C4A6</accession>
<dbReference type="Proteomes" id="UP001597185">
    <property type="component" value="Unassembled WGS sequence"/>
</dbReference>
<feature type="compositionally biased region" description="Basic and acidic residues" evidence="1">
    <location>
        <begin position="9"/>
        <end position="25"/>
    </location>
</feature>
<feature type="compositionally biased region" description="Basic and acidic residues" evidence="1">
    <location>
        <begin position="35"/>
        <end position="44"/>
    </location>
</feature>